<keyword evidence="3" id="KW-1185">Reference proteome</keyword>
<dbReference type="InterPro" id="IPR011205">
    <property type="entry name" value="UCP015417_vWA"/>
</dbReference>
<proteinExistence type="predicted"/>
<dbReference type="Proteomes" id="UP000315295">
    <property type="component" value="Unassembled WGS sequence"/>
</dbReference>
<evidence type="ECO:0000313" key="3">
    <source>
        <dbReference type="Proteomes" id="UP000315295"/>
    </source>
</evidence>
<dbReference type="InterPro" id="IPR058580">
    <property type="entry name" value="DUF2828"/>
</dbReference>
<evidence type="ECO:0000259" key="1">
    <source>
        <dbReference type="Pfam" id="PF11443"/>
    </source>
</evidence>
<dbReference type="Pfam" id="PF11443">
    <property type="entry name" value="DUF2828"/>
    <property type="match status" value="1"/>
</dbReference>
<dbReference type="PANTHER" id="PTHR31373">
    <property type="entry name" value="OS06G0652100 PROTEIN"/>
    <property type="match status" value="1"/>
</dbReference>
<feature type="domain" description="DUF2828" evidence="1">
    <location>
        <begin position="2"/>
        <end position="90"/>
    </location>
</feature>
<dbReference type="EMBL" id="VIEB01001368">
    <property type="protein sequence ID" value="TQD72766.1"/>
    <property type="molecule type" value="Genomic_DNA"/>
</dbReference>
<comment type="caution">
    <text evidence="2">The sequence shown here is derived from an EMBL/GenBank/DDBJ whole genome shotgun (WGS) entry which is preliminary data.</text>
</comment>
<reference evidence="2 3" key="1">
    <citation type="journal article" date="2019" name="G3 (Bethesda)">
        <title>Sequencing of a Wild Apple (Malus baccata) Genome Unravels the Differences Between Cultivated and Wild Apple Species Regarding Disease Resistance and Cold Tolerance.</title>
        <authorList>
            <person name="Chen X."/>
        </authorList>
    </citation>
    <scope>NUCLEOTIDE SEQUENCE [LARGE SCALE GENOMIC DNA]</scope>
    <source>
        <strain evidence="3">cv. Shandingzi</strain>
        <tissue evidence="2">Leaves</tissue>
    </source>
</reference>
<sequence>MAIERYERDPNYKLLHDRVTDVYVEHLKSDIKILKQKLMQSDIDDDDRCCLGFEITDAAWNCFSANSMNAHIISATSLLESIAKKFYPHHQCHFGSIYQIIAFADHPNVGELAELQWKTMVEDMKKTFGVRIELRALERKGDQLHLVLVSDTFGTRQ</sequence>
<organism evidence="2 3">
    <name type="scientific">Malus baccata</name>
    <name type="common">Siberian crab apple</name>
    <name type="synonym">Pyrus baccata</name>
    <dbReference type="NCBI Taxonomy" id="106549"/>
    <lineage>
        <taxon>Eukaryota</taxon>
        <taxon>Viridiplantae</taxon>
        <taxon>Streptophyta</taxon>
        <taxon>Embryophyta</taxon>
        <taxon>Tracheophyta</taxon>
        <taxon>Spermatophyta</taxon>
        <taxon>Magnoliopsida</taxon>
        <taxon>eudicotyledons</taxon>
        <taxon>Gunneridae</taxon>
        <taxon>Pentapetalae</taxon>
        <taxon>rosids</taxon>
        <taxon>fabids</taxon>
        <taxon>Rosales</taxon>
        <taxon>Rosaceae</taxon>
        <taxon>Amygdaloideae</taxon>
        <taxon>Maleae</taxon>
        <taxon>Malus</taxon>
    </lineage>
</organism>
<accession>A0A540KEX2</accession>
<protein>
    <recommendedName>
        <fullName evidence="1">DUF2828 domain-containing protein</fullName>
    </recommendedName>
</protein>
<name>A0A540KEX2_MALBA</name>
<dbReference type="AlphaFoldDB" id="A0A540KEX2"/>
<evidence type="ECO:0000313" key="2">
    <source>
        <dbReference type="EMBL" id="TQD72766.1"/>
    </source>
</evidence>
<dbReference type="PANTHER" id="PTHR31373:SF17">
    <property type="entry name" value="OS06G0652100 PROTEIN"/>
    <property type="match status" value="1"/>
</dbReference>
<gene>
    <name evidence="2" type="ORF">C1H46_041685</name>
</gene>